<reference evidence="4" key="2">
    <citation type="submission" date="2017-02" db="UniProtKB">
        <authorList>
            <consortium name="WormBaseParasite"/>
        </authorList>
    </citation>
    <scope>IDENTIFICATION</scope>
</reference>
<sequence length="318" mass="35203">LWRTTAKAKWMIEGPWPEKWTFLYGDYEFVGNITIADQEFAVMIDTGSVNLWFPGIPCNFSCDLKRRFKIHYGPGAAEGFFGTDVTKFGRNAVDCTEQQLAVPDTTFGIATNISGDFSEDPTDEISGLAFSSIVAGHVKPPLISAIYQNLTPGGLFTYGAIDTTNCGPVIEWRIPQGLINAESFILLSFISDTGTTFIGQPKMVADRLAKAAGASYSTAEESCLIPCNATPGPIDITFGRNIYSVQYINYIIRVRRGDKCLLDIFPHEKAGFEPTWVLGDPFIRQFCNIYDIGYSRIGFATSLKKRKLSSRNARILFS</sequence>
<protein>
    <submittedName>
        <fullName evidence="4">Peptidase A1 domain-containing protein</fullName>
    </submittedName>
</protein>
<dbReference type="GO" id="GO:0006508">
    <property type="term" value="P:proteolysis"/>
    <property type="evidence" value="ECO:0007669"/>
    <property type="project" value="InterPro"/>
</dbReference>
<dbReference type="InterPro" id="IPR001461">
    <property type="entry name" value="Aspartic_peptidase_A1"/>
</dbReference>
<comment type="similarity">
    <text evidence="1">Belongs to the peptidase A1 family.</text>
</comment>
<dbReference type="InterPro" id="IPR033121">
    <property type="entry name" value="PEPTIDASE_A1"/>
</dbReference>
<reference evidence="3" key="1">
    <citation type="submission" date="2012-09" db="EMBL/GenBank/DDBJ databases">
        <authorList>
            <person name="Martin A.A."/>
        </authorList>
    </citation>
    <scope>NUCLEOTIDE SEQUENCE</scope>
</reference>
<dbReference type="Gene3D" id="2.40.70.10">
    <property type="entry name" value="Acid Proteases"/>
    <property type="match status" value="2"/>
</dbReference>
<dbReference type="PANTHER" id="PTHR47966:SF45">
    <property type="entry name" value="PEPTIDASE A1 DOMAIN-CONTAINING PROTEIN"/>
    <property type="match status" value="1"/>
</dbReference>
<evidence type="ECO:0000313" key="4">
    <source>
        <dbReference type="WBParaSite" id="ACAC_0001186001-mRNA-1"/>
    </source>
</evidence>
<dbReference type="PANTHER" id="PTHR47966">
    <property type="entry name" value="BETA-SITE APP-CLEAVING ENZYME, ISOFORM A-RELATED"/>
    <property type="match status" value="1"/>
</dbReference>
<dbReference type="Pfam" id="PF00026">
    <property type="entry name" value="Asp"/>
    <property type="match status" value="2"/>
</dbReference>
<keyword evidence="3" id="KW-1185">Reference proteome</keyword>
<evidence type="ECO:0000313" key="3">
    <source>
        <dbReference type="Proteomes" id="UP000035642"/>
    </source>
</evidence>
<dbReference type="InterPro" id="IPR034164">
    <property type="entry name" value="Pepsin-like_dom"/>
</dbReference>
<dbReference type="SUPFAM" id="SSF50630">
    <property type="entry name" value="Acid proteases"/>
    <property type="match status" value="1"/>
</dbReference>
<dbReference type="STRING" id="6313.A0A0K0DK52"/>
<dbReference type="AlphaFoldDB" id="A0A0K0DK52"/>
<proteinExistence type="inferred from homology"/>
<accession>A0A0K0DK52</accession>
<organism evidence="3 4">
    <name type="scientific">Angiostrongylus cantonensis</name>
    <name type="common">Rat lungworm</name>
    <dbReference type="NCBI Taxonomy" id="6313"/>
    <lineage>
        <taxon>Eukaryota</taxon>
        <taxon>Metazoa</taxon>
        <taxon>Ecdysozoa</taxon>
        <taxon>Nematoda</taxon>
        <taxon>Chromadorea</taxon>
        <taxon>Rhabditida</taxon>
        <taxon>Rhabditina</taxon>
        <taxon>Rhabditomorpha</taxon>
        <taxon>Strongyloidea</taxon>
        <taxon>Metastrongylidae</taxon>
        <taxon>Angiostrongylus</taxon>
    </lineage>
</organism>
<name>A0A0K0DK52_ANGCA</name>
<feature type="domain" description="Peptidase A1" evidence="2">
    <location>
        <begin position="29"/>
        <end position="300"/>
    </location>
</feature>
<evidence type="ECO:0000259" key="2">
    <source>
        <dbReference type="PROSITE" id="PS51767"/>
    </source>
</evidence>
<dbReference type="WBParaSite" id="ACAC_0001186001-mRNA-1">
    <property type="protein sequence ID" value="ACAC_0001186001-mRNA-1"/>
    <property type="gene ID" value="ACAC_0001186001"/>
</dbReference>
<dbReference type="CDD" id="cd05471">
    <property type="entry name" value="pepsin_like"/>
    <property type="match status" value="1"/>
</dbReference>
<evidence type="ECO:0000256" key="1">
    <source>
        <dbReference type="ARBA" id="ARBA00007447"/>
    </source>
</evidence>
<dbReference type="Proteomes" id="UP000035642">
    <property type="component" value="Unassembled WGS sequence"/>
</dbReference>
<dbReference type="PRINTS" id="PR00792">
    <property type="entry name" value="PEPSIN"/>
</dbReference>
<dbReference type="InterPro" id="IPR021109">
    <property type="entry name" value="Peptidase_aspartic_dom_sf"/>
</dbReference>
<dbReference type="GO" id="GO:0005764">
    <property type="term" value="C:lysosome"/>
    <property type="evidence" value="ECO:0007669"/>
    <property type="project" value="TreeGrafter"/>
</dbReference>
<dbReference type="GO" id="GO:0004190">
    <property type="term" value="F:aspartic-type endopeptidase activity"/>
    <property type="evidence" value="ECO:0007669"/>
    <property type="project" value="InterPro"/>
</dbReference>
<dbReference type="PROSITE" id="PS51767">
    <property type="entry name" value="PEPTIDASE_A1"/>
    <property type="match status" value="1"/>
</dbReference>